<evidence type="ECO:0000259" key="1">
    <source>
        <dbReference type="Pfam" id="PF12697"/>
    </source>
</evidence>
<keyword evidence="2" id="KW-0378">Hydrolase</keyword>
<dbReference type="InterPro" id="IPR000073">
    <property type="entry name" value="AB_hydrolase_1"/>
</dbReference>
<name>A0A1H4V8P9_9BRAD</name>
<dbReference type="RefSeq" id="WP_092115932.1">
    <property type="nucleotide sequence ID" value="NZ_FNTH01000001.1"/>
</dbReference>
<dbReference type="PANTHER" id="PTHR42977:SF1">
    <property type="entry name" value="BLR6576 PROTEIN"/>
    <property type="match status" value="1"/>
</dbReference>
<dbReference type="Proteomes" id="UP000198992">
    <property type="component" value="Unassembled WGS sequence"/>
</dbReference>
<accession>A0A1H4V8P9</accession>
<dbReference type="InterPro" id="IPR029058">
    <property type="entry name" value="AB_hydrolase_fold"/>
</dbReference>
<dbReference type="OrthoDB" id="9814966at2"/>
<dbReference type="GO" id="GO:0004301">
    <property type="term" value="F:epoxide hydrolase activity"/>
    <property type="evidence" value="ECO:0007669"/>
    <property type="project" value="TreeGrafter"/>
</dbReference>
<sequence>MTASVSTGRSSKTFLVCHGAWSAGWAWKKMHPLMQAAGHRLVTPSYTGLGERAHLAHQGLDLEAHIQDVLGVISYEDLRDIVLVGHSYGGMVATGVADRARERIAQIIYIDAFVPRDGQSLFDLNESAIETMRELASDGDGWRIPPMPTPPDTSAADVEWLTARRVDMPIKCFEQKLKLQHGETNLPRSYVYATRTTQADTFGQFARRIKNEPGWRYFEIDASHSPNVTAPEALMTMLQEIVS</sequence>
<dbReference type="PANTHER" id="PTHR42977">
    <property type="entry name" value="HYDROLASE-RELATED"/>
    <property type="match status" value="1"/>
</dbReference>
<dbReference type="SUPFAM" id="SSF53474">
    <property type="entry name" value="alpha/beta-Hydrolases"/>
    <property type="match status" value="1"/>
</dbReference>
<dbReference type="AlphaFoldDB" id="A0A1H4V8P9"/>
<reference evidence="2 3" key="1">
    <citation type="submission" date="2016-10" db="EMBL/GenBank/DDBJ databases">
        <authorList>
            <person name="de Groot N.N."/>
        </authorList>
    </citation>
    <scope>NUCLEOTIDE SEQUENCE [LARGE SCALE GENOMIC DNA]</scope>
    <source>
        <strain evidence="2 3">MT12</strain>
    </source>
</reference>
<dbReference type="Pfam" id="PF12697">
    <property type="entry name" value="Abhydrolase_6"/>
    <property type="match status" value="1"/>
</dbReference>
<dbReference type="InterPro" id="IPR051340">
    <property type="entry name" value="Haloalkane_dehalogenase"/>
</dbReference>
<dbReference type="EMBL" id="FNTH01000001">
    <property type="protein sequence ID" value="SEC77459.1"/>
    <property type="molecule type" value="Genomic_DNA"/>
</dbReference>
<protein>
    <submittedName>
        <fullName evidence="2">Alpha/beta hydrolase family protein</fullName>
    </submittedName>
</protein>
<dbReference type="Gene3D" id="3.40.50.1820">
    <property type="entry name" value="alpha/beta hydrolase"/>
    <property type="match status" value="1"/>
</dbReference>
<proteinExistence type="predicted"/>
<organism evidence="2 3">
    <name type="scientific">Bradyrhizobium erythrophlei</name>
    <dbReference type="NCBI Taxonomy" id="1437360"/>
    <lineage>
        <taxon>Bacteria</taxon>
        <taxon>Pseudomonadati</taxon>
        <taxon>Pseudomonadota</taxon>
        <taxon>Alphaproteobacteria</taxon>
        <taxon>Hyphomicrobiales</taxon>
        <taxon>Nitrobacteraceae</taxon>
        <taxon>Bradyrhizobium</taxon>
    </lineage>
</organism>
<evidence type="ECO:0000313" key="3">
    <source>
        <dbReference type="Proteomes" id="UP000198992"/>
    </source>
</evidence>
<gene>
    <name evidence="2" type="ORF">SAMN05444164_2717</name>
</gene>
<feature type="domain" description="AB hydrolase-1" evidence="1">
    <location>
        <begin position="15"/>
        <end position="234"/>
    </location>
</feature>
<evidence type="ECO:0000313" key="2">
    <source>
        <dbReference type="EMBL" id="SEC77459.1"/>
    </source>
</evidence>